<dbReference type="RefSeq" id="YP_007237941.1">
    <property type="nucleotide sequence ID" value="NC_019930.1"/>
</dbReference>
<dbReference type="KEGG" id="vg:14297454"/>
<dbReference type="EMBL" id="HQ225832">
    <property type="protein sequence ID" value="ADX42549.1"/>
    <property type="molecule type" value="Genomic_DNA"/>
</dbReference>
<evidence type="ECO:0000313" key="1">
    <source>
        <dbReference type="EMBL" id="ADX42549.1"/>
    </source>
</evidence>
<reference evidence="1 2" key="1">
    <citation type="journal article" date="2012" name="Virus Genes">
        <title>Isolation and complete genome sequence of a bacteriophage lysing Tetrasphaera jenkinsii, a filamentous bacteria responsible for bulking in activated sludge.</title>
        <authorList>
            <person name="Petrovski S."/>
            <person name="Tillett D."/>
            <person name="Seviour R.J."/>
        </authorList>
    </citation>
    <scope>NUCLEOTIDE SEQUENCE [LARGE SCALE GENOMIC DNA]</scope>
</reference>
<sequence length="136" mass="15099">MTSYQDFEFAQFFVGVTAQQIDKALVRVQAQWYGLLNGDLWASLPQPVQAGKIDQMSDLLVAWYLAENYPDSVVNAISNGALPLSSKSVDGVSVTYLPLEDVQGDMKMLMTNQWGQQALQMFQSAPERFLLFPGAT</sequence>
<keyword evidence="2" id="KW-1185">Reference proteome</keyword>
<proteinExistence type="predicted"/>
<organism evidence="1 2">
    <name type="scientific">Tetrasphaera phage TJE1</name>
    <dbReference type="NCBI Taxonomy" id="981335"/>
    <lineage>
        <taxon>Viruses</taxon>
        <taxon>Duplodnaviria</taxon>
        <taxon>Heunggongvirae</taxon>
        <taxon>Uroviricota</taxon>
        <taxon>Caudoviricetes</taxon>
        <taxon>Tijeunavirus</taxon>
        <taxon>Tijeunavirus TJE1</taxon>
    </lineage>
</organism>
<dbReference type="GeneID" id="14297454"/>
<accession>G4W961</accession>
<dbReference type="Proteomes" id="UP000002653">
    <property type="component" value="Segment"/>
</dbReference>
<protein>
    <submittedName>
        <fullName evidence="1">Uncharacterized protein</fullName>
    </submittedName>
</protein>
<evidence type="ECO:0000313" key="2">
    <source>
        <dbReference type="Proteomes" id="UP000002653"/>
    </source>
</evidence>
<name>G4W961_9CAUD</name>